<dbReference type="GO" id="GO:0016757">
    <property type="term" value="F:glycosyltransferase activity"/>
    <property type="evidence" value="ECO:0007669"/>
    <property type="project" value="UniProtKB-KW"/>
</dbReference>
<evidence type="ECO:0000313" key="3">
    <source>
        <dbReference type="EMBL" id="MFD2203531.1"/>
    </source>
</evidence>
<name>A0ABW5BDP9_9BACT</name>
<evidence type="ECO:0000313" key="4">
    <source>
        <dbReference type="Proteomes" id="UP001597414"/>
    </source>
</evidence>
<dbReference type="Proteomes" id="UP001597414">
    <property type="component" value="Unassembled WGS sequence"/>
</dbReference>
<sequence length="380" mass="42788">MKAVIITPNFPGQKTPQVGSFVQQLLIEWVKIGLEPLVINPISVPNFFRALKGKKRSFNSVGLKVKRPLYLTFGTGYFFGLNLKIFKSLSFYFAVKLIKEDLDEVTFLYGKFLLTGGYSVARLKSMHNLPAFVDIGESTLVESLDPKELEFIKSFIKHLDGFICVSHKLKLELLDLGANEEDILLAPNGVNLDKFKILDKGECRRKIGLQESNFVIIFVGNFIERKGPNRIIEALNLLNLDIKVLFIGQGPINVDSKYTFFQGTVLNDELPIYLNCADLFILPTLAEGNCNAINEAKACGLPILSSDIPEIKEQVSINEGVLVNPLSIEEIADGINFFYNNPLQKEKIKKNLIGKRKNLSLQSRVQIIDKWIKFKLESKC</sequence>
<organism evidence="3 4">
    <name type="scientific">Shivajiella indica</name>
    <dbReference type="NCBI Taxonomy" id="872115"/>
    <lineage>
        <taxon>Bacteria</taxon>
        <taxon>Pseudomonadati</taxon>
        <taxon>Bacteroidota</taxon>
        <taxon>Cytophagia</taxon>
        <taxon>Cytophagales</taxon>
        <taxon>Cyclobacteriaceae</taxon>
        <taxon>Shivajiella</taxon>
    </lineage>
</organism>
<reference evidence="4" key="1">
    <citation type="journal article" date="2019" name="Int. J. Syst. Evol. Microbiol.">
        <title>The Global Catalogue of Microorganisms (GCM) 10K type strain sequencing project: providing services to taxonomists for standard genome sequencing and annotation.</title>
        <authorList>
            <consortium name="The Broad Institute Genomics Platform"/>
            <consortium name="The Broad Institute Genome Sequencing Center for Infectious Disease"/>
            <person name="Wu L."/>
            <person name="Ma J."/>
        </authorList>
    </citation>
    <scope>NUCLEOTIDE SEQUENCE [LARGE SCALE GENOMIC DNA]</scope>
    <source>
        <strain evidence="4">KCTC 19812</strain>
    </source>
</reference>
<dbReference type="Gene3D" id="3.40.50.2000">
    <property type="entry name" value="Glycogen Phosphorylase B"/>
    <property type="match status" value="2"/>
</dbReference>
<dbReference type="PANTHER" id="PTHR46401">
    <property type="entry name" value="GLYCOSYLTRANSFERASE WBBK-RELATED"/>
    <property type="match status" value="1"/>
</dbReference>
<comment type="caution">
    <text evidence="3">The sequence shown here is derived from an EMBL/GenBank/DDBJ whole genome shotgun (WGS) entry which is preliminary data.</text>
</comment>
<dbReference type="EC" id="2.4.-.-" evidence="3"/>
<dbReference type="EMBL" id="JBHUIV010000025">
    <property type="protein sequence ID" value="MFD2203531.1"/>
    <property type="molecule type" value="Genomic_DNA"/>
</dbReference>
<keyword evidence="3" id="KW-0328">Glycosyltransferase</keyword>
<keyword evidence="4" id="KW-1185">Reference proteome</keyword>
<evidence type="ECO:0000259" key="2">
    <source>
        <dbReference type="Pfam" id="PF00534"/>
    </source>
</evidence>
<protein>
    <submittedName>
        <fullName evidence="3">Glycosyltransferase</fullName>
        <ecNumber evidence="3">2.4.-.-</ecNumber>
    </submittedName>
</protein>
<keyword evidence="1 3" id="KW-0808">Transferase</keyword>
<evidence type="ECO:0000256" key="1">
    <source>
        <dbReference type="ARBA" id="ARBA00022679"/>
    </source>
</evidence>
<proteinExistence type="predicted"/>
<dbReference type="PANTHER" id="PTHR46401:SF2">
    <property type="entry name" value="GLYCOSYLTRANSFERASE WBBK-RELATED"/>
    <property type="match status" value="1"/>
</dbReference>
<dbReference type="InterPro" id="IPR001296">
    <property type="entry name" value="Glyco_trans_1"/>
</dbReference>
<gene>
    <name evidence="3" type="ORF">ACFSKV_18265</name>
</gene>
<dbReference type="SUPFAM" id="SSF53756">
    <property type="entry name" value="UDP-Glycosyltransferase/glycogen phosphorylase"/>
    <property type="match status" value="1"/>
</dbReference>
<dbReference type="RefSeq" id="WP_380806102.1">
    <property type="nucleotide sequence ID" value="NZ_JBHUIV010000025.1"/>
</dbReference>
<accession>A0ABW5BDP9</accession>
<feature type="domain" description="Glycosyl transferase family 1" evidence="2">
    <location>
        <begin position="201"/>
        <end position="351"/>
    </location>
</feature>
<dbReference type="Pfam" id="PF00534">
    <property type="entry name" value="Glycos_transf_1"/>
    <property type="match status" value="1"/>
</dbReference>